<dbReference type="PRINTS" id="PR00598">
    <property type="entry name" value="HTHMARR"/>
</dbReference>
<dbReference type="PANTHER" id="PTHR42756">
    <property type="entry name" value="TRANSCRIPTIONAL REGULATOR, MARR"/>
    <property type="match status" value="1"/>
</dbReference>
<dbReference type="PROSITE" id="PS50995">
    <property type="entry name" value="HTH_MARR_2"/>
    <property type="match status" value="1"/>
</dbReference>
<evidence type="ECO:0000256" key="1">
    <source>
        <dbReference type="ARBA" id="ARBA00023015"/>
    </source>
</evidence>
<dbReference type="EMBL" id="JBHSDT010000008">
    <property type="protein sequence ID" value="MFC4404826.1"/>
    <property type="molecule type" value="Genomic_DNA"/>
</dbReference>
<evidence type="ECO:0000313" key="5">
    <source>
        <dbReference type="EMBL" id="MFC4404826.1"/>
    </source>
</evidence>
<gene>
    <name evidence="5" type="ORF">ACFOY7_17280</name>
</gene>
<dbReference type="PANTHER" id="PTHR42756:SF1">
    <property type="entry name" value="TRANSCRIPTIONAL REPRESSOR OF EMRAB OPERON"/>
    <property type="match status" value="1"/>
</dbReference>
<feature type="domain" description="HTH marR-type" evidence="4">
    <location>
        <begin position="3"/>
        <end position="134"/>
    </location>
</feature>
<dbReference type="RefSeq" id="WP_390253823.1">
    <property type="nucleotide sequence ID" value="NZ_JBHSDT010000008.1"/>
</dbReference>
<comment type="caution">
    <text evidence="5">The sequence shown here is derived from an EMBL/GenBank/DDBJ whole genome shotgun (WGS) entry which is preliminary data.</text>
</comment>
<keyword evidence="2" id="KW-0238">DNA-binding</keyword>
<keyword evidence="3" id="KW-0804">Transcription</keyword>
<reference evidence="6" key="1">
    <citation type="journal article" date="2019" name="Int. J. Syst. Evol. Microbiol.">
        <title>The Global Catalogue of Microorganisms (GCM) 10K type strain sequencing project: providing services to taxonomists for standard genome sequencing and annotation.</title>
        <authorList>
            <consortium name="The Broad Institute Genomics Platform"/>
            <consortium name="The Broad Institute Genome Sequencing Center for Infectious Disease"/>
            <person name="Wu L."/>
            <person name="Ma J."/>
        </authorList>
    </citation>
    <scope>NUCLEOTIDE SEQUENCE [LARGE SCALE GENOMIC DNA]</scope>
    <source>
        <strain evidence="6">CCUG 37865</strain>
    </source>
</reference>
<evidence type="ECO:0000256" key="3">
    <source>
        <dbReference type="ARBA" id="ARBA00023163"/>
    </source>
</evidence>
<protein>
    <submittedName>
        <fullName evidence="5">MarR family winged helix-turn-helix transcriptional regulator</fullName>
    </submittedName>
</protein>
<keyword evidence="1" id="KW-0805">Transcription regulation</keyword>
<evidence type="ECO:0000313" key="6">
    <source>
        <dbReference type="Proteomes" id="UP001595882"/>
    </source>
</evidence>
<dbReference type="InterPro" id="IPR036390">
    <property type="entry name" value="WH_DNA-bd_sf"/>
</dbReference>
<evidence type="ECO:0000259" key="4">
    <source>
        <dbReference type="PROSITE" id="PS50995"/>
    </source>
</evidence>
<organism evidence="5 6">
    <name type="scientific">Gracilibacillus xinjiangensis</name>
    <dbReference type="NCBI Taxonomy" id="1193282"/>
    <lineage>
        <taxon>Bacteria</taxon>
        <taxon>Bacillati</taxon>
        <taxon>Bacillota</taxon>
        <taxon>Bacilli</taxon>
        <taxon>Bacillales</taxon>
        <taxon>Bacillaceae</taxon>
        <taxon>Gracilibacillus</taxon>
    </lineage>
</organism>
<dbReference type="InterPro" id="IPR036388">
    <property type="entry name" value="WH-like_DNA-bd_sf"/>
</dbReference>
<dbReference type="SMART" id="SM00347">
    <property type="entry name" value="HTH_MARR"/>
    <property type="match status" value="1"/>
</dbReference>
<evidence type="ECO:0000256" key="2">
    <source>
        <dbReference type="ARBA" id="ARBA00023125"/>
    </source>
</evidence>
<dbReference type="Pfam" id="PF01047">
    <property type="entry name" value="MarR"/>
    <property type="match status" value="1"/>
</dbReference>
<sequence>MDPSKLLHLFNQKQRLLMKELNDCLKPFDLYSSQWTILYILYEKGKMTQTEIWQYLKVEAPTTTRTLVRMEKSGWITRGIGKDKRERVVELTESAMQTFPQVLSAVKVTEKQFLENLSEDELSIFEELLVKLTIERDES</sequence>
<dbReference type="InterPro" id="IPR000835">
    <property type="entry name" value="HTH_MarR-typ"/>
</dbReference>
<dbReference type="SUPFAM" id="SSF46785">
    <property type="entry name" value="Winged helix' DNA-binding domain"/>
    <property type="match status" value="1"/>
</dbReference>
<proteinExistence type="predicted"/>
<name>A0ABV8WY65_9BACI</name>
<dbReference type="Gene3D" id="1.10.10.10">
    <property type="entry name" value="Winged helix-like DNA-binding domain superfamily/Winged helix DNA-binding domain"/>
    <property type="match status" value="1"/>
</dbReference>
<keyword evidence="6" id="KW-1185">Reference proteome</keyword>
<accession>A0ABV8WY65</accession>
<dbReference type="Proteomes" id="UP001595882">
    <property type="component" value="Unassembled WGS sequence"/>
</dbReference>